<feature type="region of interest" description="Disordered" evidence="1">
    <location>
        <begin position="1"/>
        <end position="52"/>
    </location>
</feature>
<feature type="compositionally biased region" description="Low complexity" evidence="1">
    <location>
        <begin position="10"/>
        <end position="52"/>
    </location>
</feature>
<dbReference type="Proteomes" id="UP000249056">
    <property type="component" value="Unassembled WGS sequence"/>
</dbReference>
<proteinExistence type="predicted"/>
<gene>
    <name evidence="3" type="ORF">DID88_000118</name>
</gene>
<evidence type="ECO:0000256" key="2">
    <source>
        <dbReference type="SAM" id="Phobius"/>
    </source>
</evidence>
<dbReference type="EMBL" id="QKRW01000041">
    <property type="protein sequence ID" value="RAL60342.1"/>
    <property type="molecule type" value="Genomic_DNA"/>
</dbReference>
<keyword evidence="4" id="KW-1185">Reference proteome</keyword>
<name>A0A395IIZ2_9HELO</name>
<organism evidence="3 4">
    <name type="scientific">Monilinia fructigena</name>
    <dbReference type="NCBI Taxonomy" id="38457"/>
    <lineage>
        <taxon>Eukaryota</taxon>
        <taxon>Fungi</taxon>
        <taxon>Dikarya</taxon>
        <taxon>Ascomycota</taxon>
        <taxon>Pezizomycotina</taxon>
        <taxon>Leotiomycetes</taxon>
        <taxon>Helotiales</taxon>
        <taxon>Sclerotiniaceae</taxon>
        <taxon>Monilinia</taxon>
    </lineage>
</organism>
<evidence type="ECO:0000313" key="3">
    <source>
        <dbReference type="EMBL" id="RAL60342.1"/>
    </source>
</evidence>
<accession>A0A395IIZ2</accession>
<keyword evidence="2" id="KW-0472">Membrane</keyword>
<comment type="caution">
    <text evidence="3">The sequence shown here is derived from an EMBL/GenBank/DDBJ whole genome shotgun (WGS) entry which is preliminary data.</text>
</comment>
<reference evidence="3 4" key="1">
    <citation type="submission" date="2018-06" db="EMBL/GenBank/DDBJ databases">
        <title>Genome Sequence of the Brown Rot Fungal Pathogen Monilinia fructigena.</title>
        <authorList>
            <person name="Landi L."/>
            <person name="De Miccolis Angelini R.M."/>
            <person name="Pollastro S."/>
            <person name="Abate D."/>
            <person name="Faretra F."/>
            <person name="Romanazzi G."/>
        </authorList>
    </citation>
    <scope>NUCLEOTIDE SEQUENCE [LARGE SCALE GENOMIC DNA]</scope>
    <source>
        <strain evidence="3 4">Mfrg269</strain>
    </source>
</reference>
<evidence type="ECO:0000256" key="1">
    <source>
        <dbReference type="SAM" id="MobiDB-lite"/>
    </source>
</evidence>
<feature type="transmembrane region" description="Helical" evidence="2">
    <location>
        <begin position="76"/>
        <end position="97"/>
    </location>
</feature>
<dbReference type="AlphaFoldDB" id="A0A395IIZ2"/>
<evidence type="ECO:0000313" key="4">
    <source>
        <dbReference type="Proteomes" id="UP000249056"/>
    </source>
</evidence>
<protein>
    <submittedName>
        <fullName evidence="3">Uncharacterized protein</fullName>
    </submittedName>
</protein>
<keyword evidence="2" id="KW-1133">Transmembrane helix</keyword>
<keyword evidence="2" id="KW-0812">Transmembrane</keyword>
<sequence>MTPHLPLPAPASSKTSSSSSSSSPFPTSLKSSITSSSATTTSVSMTSTSVTAMPTSTLAEPSIASMSSSGSSGKGISNAAIAMIIVAAVTFLLMLAVGAQDCYGIKEQTGRVVETGQVYKHGGRGWKGEETSGASRNRQSILQVGWNWCSEINSSSNWTDHFIHLADISKDQKP</sequence>